<evidence type="ECO:0000256" key="5">
    <source>
        <dbReference type="ARBA" id="ARBA00022737"/>
    </source>
</evidence>
<dbReference type="InterPro" id="IPR052941">
    <property type="entry name" value="StomDev_PlantInt_Reg"/>
</dbReference>
<protein>
    <recommendedName>
        <fullName evidence="9">Disease resistance R13L4/SHOC-2-like LRR domain-containing protein</fullName>
    </recommendedName>
</protein>
<keyword evidence="6" id="KW-0472">Membrane</keyword>
<evidence type="ECO:0000256" key="6">
    <source>
        <dbReference type="ARBA" id="ARBA00023136"/>
    </source>
</evidence>
<dbReference type="GO" id="GO:0051707">
    <property type="term" value="P:response to other organism"/>
    <property type="evidence" value="ECO:0007669"/>
    <property type="project" value="UniProtKB-ARBA"/>
</dbReference>
<dbReference type="FunFam" id="3.80.10.10:FF:000269">
    <property type="entry name" value="Piriformospora indica-insensitive protein 2"/>
    <property type="match status" value="1"/>
</dbReference>
<evidence type="ECO:0000256" key="8">
    <source>
        <dbReference type="SAM" id="SignalP"/>
    </source>
</evidence>
<evidence type="ECO:0000313" key="11">
    <source>
        <dbReference type="Proteomes" id="UP000652761"/>
    </source>
</evidence>
<organism evidence="10 11">
    <name type="scientific">Colocasia esculenta</name>
    <name type="common">Wild taro</name>
    <name type="synonym">Arum esculentum</name>
    <dbReference type="NCBI Taxonomy" id="4460"/>
    <lineage>
        <taxon>Eukaryota</taxon>
        <taxon>Viridiplantae</taxon>
        <taxon>Streptophyta</taxon>
        <taxon>Embryophyta</taxon>
        <taxon>Tracheophyta</taxon>
        <taxon>Spermatophyta</taxon>
        <taxon>Magnoliopsida</taxon>
        <taxon>Liliopsida</taxon>
        <taxon>Araceae</taxon>
        <taxon>Aroideae</taxon>
        <taxon>Colocasieae</taxon>
        <taxon>Colocasia</taxon>
    </lineage>
</organism>
<evidence type="ECO:0000256" key="1">
    <source>
        <dbReference type="ARBA" id="ARBA00004236"/>
    </source>
</evidence>
<evidence type="ECO:0000256" key="4">
    <source>
        <dbReference type="ARBA" id="ARBA00022729"/>
    </source>
</evidence>
<comment type="subcellular location">
    <subcellularLocation>
        <location evidence="1">Cell membrane</location>
    </subcellularLocation>
</comment>
<accession>A0A843WTG2</accession>
<feature type="region of interest" description="Disordered" evidence="7">
    <location>
        <begin position="407"/>
        <end position="439"/>
    </location>
</feature>
<dbReference type="Proteomes" id="UP000652761">
    <property type="component" value="Unassembled WGS sequence"/>
</dbReference>
<dbReference type="GO" id="GO:0005886">
    <property type="term" value="C:plasma membrane"/>
    <property type="evidence" value="ECO:0007669"/>
    <property type="project" value="UniProtKB-SubCell"/>
</dbReference>
<evidence type="ECO:0000256" key="2">
    <source>
        <dbReference type="ARBA" id="ARBA00022475"/>
    </source>
</evidence>
<dbReference type="SMR" id="A0A843WTG2"/>
<feature type="compositionally biased region" description="Polar residues" evidence="7">
    <location>
        <begin position="407"/>
        <end position="416"/>
    </location>
</feature>
<dbReference type="InterPro" id="IPR055414">
    <property type="entry name" value="LRR_R13L4/SHOC2-like"/>
</dbReference>
<keyword evidence="4 8" id="KW-0732">Signal</keyword>
<evidence type="ECO:0000256" key="3">
    <source>
        <dbReference type="ARBA" id="ARBA00022614"/>
    </source>
</evidence>
<keyword evidence="3" id="KW-0433">Leucine-rich repeat</keyword>
<name>A0A843WTG2_COLES</name>
<comment type="caution">
    <text evidence="10">The sequence shown here is derived from an EMBL/GenBank/DDBJ whole genome shotgun (WGS) entry which is preliminary data.</text>
</comment>
<dbReference type="OrthoDB" id="676979at2759"/>
<dbReference type="InterPro" id="IPR032675">
    <property type="entry name" value="LRR_dom_sf"/>
</dbReference>
<keyword evidence="11" id="KW-1185">Reference proteome</keyword>
<evidence type="ECO:0000259" key="9">
    <source>
        <dbReference type="Pfam" id="PF23598"/>
    </source>
</evidence>
<evidence type="ECO:0000256" key="7">
    <source>
        <dbReference type="SAM" id="MobiDB-lite"/>
    </source>
</evidence>
<keyword evidence="5" id="KW-0677">Repeat</keyword>
<dbReference type="EMBL" id="NMUH01004934">
    <property type="protein sequence ID" value="MQM11307.1"/>
    <property type="molecule type" value="Genomic_DNA"/>
</dbReference>
<reference evidence="10" key="1">
    <citation type="submission" date="2017-07" db="EMBL/GenBank/DDBJ databases">
        <title>Taro Niue Genome Assembly and Annotation.</title>
        <authorList>
            <person name="Atibalentja N."/>
            <person name="Keating K."/>
            <person name="Fields C.J."/>
        </authorList>
    </citation>
    <scope>NUCLEOTIDE SEQUENCE</scope>
    <source>
        <strain evidence="10">Niue_2</strain>
        <tissue evidence="10">Leaf</tissue>
    </source>
</reference>
<dbReference type="Pfam" id="PF23598">
    <property type="entry name" value="LRR_14"/>
    <property type="match status" value="1"/>
</dbReference>
<feature type="chain" id="PRO_5032897049" description="Disease resistance R13L4/SHOC-2-like LRR domain-containing protein" evidence="8">
    <location>
        <begin position="27"/>
        <end position="476"/>
    </location>
</feature>
<dbReference type="AlphaFoldDB" id="A0A843WTG2"/>
<feature type="compositionally biased region" description="Polar residues" evidence="7">
    <location>
        <begin position="423"/>
        <end position="439"/>
    </location>
</feature>
<sequence length="476" mass="50937">MSNIGQFRALLVLLLPLLLFNAASKADEMTAPMEKTEQEALYSAIQGFVGKAWNGSELYPDPCGWAPIQGVSCDLFDGLWYVTVLSIGPILENSLECAWDAAFTNHLFELKHLKSLTFYKCFSNTTHIPSQSWEKLAGSLETLEFRSNRGLGGSVPAGIGRLASLHSLVLVDNGLMGELPQELGNLAGLKRMVLSENQLSGRIPASLGYAMAELLILDLSKNTLSGPVPASLGGMSSLLKLDLSNNLLDGQLPIELGKLRNLTLIDLRNNKLSGGLAASLHGMASLQELLLSNNPLGGDIADFTWGDMGNLTTVDLSNTGLGGRIPESMAALDNLRFLALDNNRLLGEVPPKLAALPMVGTLYLNGNNLTGRLEFSEGFYQRMGRRFAAWGNPNLCYSAAVDQSSGHAPTGVQQCKQPEGGPASNSAQKNDVGNGSTDQSSSPMVSLGFLASSVDGFWWLVLLKQMVMALLLALLL</sequence>
<proteinExistence type="predicted"/>
<dbReference type="PANTHER" id="PTHR48004">
    <property type="entry name" value="OS01G0149700 PROTEIN"/>
    <property type="match status" value="1"/>
</dbReference>
<dbReference type="PANTHER" id="PTHR48004:SF55">
    <property type="entry name" value="LEUCINE-RICH REPEAT (LRR) FAMILY PROTEIN-RELATED"/>
    <property type="match status" value="1"/>
</dbReference>
<dbReference type="Gene3D" id="3.80.10.10">
    <property type="entry name" value="Ribonuclease Inhibitor"/>
    <property type="match status" value="1"/>
</dbReference>
<feature type="domain" description="Disease resistance R13L4/SHOC-2-like LRR" evidence="9">
    <location>
        <begin position="139"/>
        <end position="380"/>
    </location>
</feature>
<keyword evidence="2" id="KW-1003">Cell membrane</keyword>
<dbReference type="SUPFAM" id="SSF52058">
    <property type="entry name" value="L domain-like"/>
    <property type="match status" value="1"/>
</dbReference>
<evidence type="ECO:0000313" key="10">
    <source>
        <dbReference type="EMBL" id="MQM11307.1"/>
    </source>
</evidence>
<dbReference type="FunFam" id="3.80.10.10:FF:000299">
    <property type="entry name" value="Piriformospora indica-insensitive protein 2"/>
    <property type="match status" value="1"/>
</dbReference>
<feature type="signal peptide" evidence="8">
    <location>
        <begin position="1"/>
        <end position="26"/>
    </location>
</feature>
<gene>
    <name evidence="10" type="ORF">Taro_044215</name>
</gene>